<comment type="caution">
    <text evidence="2">The sequence shown here is derived from an EMBL/GenBank/DDBJ whole genome shotgun (WGS) entry which is preliminary data.</text>
</comment>
<dbReference type="Proteomes" id="UP000003195">
    <property type="component" value="Unassembled WGS sequence"/>
</dbReference>
<dbReference type="EMBL" id="AECS01000036">
    <property type="protein sequence ID" value="EFQ04346.1"/>
    <property type="molecule type" value="Genomic_DNA"/>
</dbReference>
<evidence type="ECO:0000313" key="3">
    <source>
        <dbReference type="Proteomes" id="UP000003195"/>
    </source>
</evidence>
<reference evidence="2 3" key="1">
    <citation type="submission" date="2010-08" db="EMBL/GenBank/DDBJ databases">
        <authorList>
            <person name="Weinstock G."/>
            <person name="Sodergren E."/>
            <person name="Clifton S."/>
            <person name="Fulton L."/>
            <person name="Fulton B."/>
            <person name="Courtney L."/>
            <person name="Fronick C."/>
            <person name="Harrison M."/>
            <person name="Strong C."/>
            <person name="Farmer C."/>
            <person name="Delahaunty K."/>
            <person name="Markovic C."/>
            <person name="Hall O."/>
            <person name="Minx P."/>
            <person name="Tomlinson C."/>
            <person name="Mitreva M."/>
            <person name="Hou S."/>
            <person name="Chen J."/>
            <person name="Wollam A."/>
            <person name="Pepin K.H."/>
            <person name="Johnson M."/>
            <person name="Bhonagiri V."/>
            <person name="Zhang X."/>
            <person name="Suruliraj S."/>
            <person name="Warren W."/>
            <person name="Chinwalla A."/>
            <person name="Mardis E.R."/>
            <person name="Wilson R.K."/>
        </authorList>
    </citation>
    <scope>NUCLEOTIDE SEQUENCE [LARGE SCALE GENOMIC DNA]</scope>
    <source>
        <strain evidence="2 3">F0359</strain>
    </source>
</reference>
<dbReference type="HOGENOM" id="CLU_3201838_0_0_9"/>
<keyword evidence="1" id="KW-0472">Membrane</keyword>
<sequence>MEANMKVDKYHEHEDSFEAFLGYLAKGAFVLMFGRLIIAWAMGTL</sequence>
<organism evidence="2 3">
    <name type="scientific">Megasphaera micronuciformis F0359</name>
    <dbReference type="NCBI Taxonomy" id="706434"/>
    <lineage>
        <taxon>Bacteria</taxon>
        <taxon>Bacillati</taxon>
        <taxon>Bacillota</taxon>
        <taxon>Negativicutes</taxon>
        <taxon>Veillonellales</taxon>
        <taxon>Veillonellaceae</taxon>
        <taxon>Megasphaera</taxon>
    </lineage>
</organism>
<dbReference type="RefSeq" id="WP_006941991.1">
    <property type="nucleotide sequence ID" value="NZ_GL538208.1"/>
</dbReference>
<keyword evidence="1" id="KW-0812">Transmembrane</keyword>
<protein>
    <submittedName>
        <fullName evidence="2">Uncharacterized protein</fullName>
    </submittedName>
</protein>
<name>E2ZBW8_9FIRM</name>
<proteinExistence type="predicted"/>
<evidence type="ECO:0000256" key="1">
    <source>
        <dbReference type="SAM" id="Phobius"/>
    </source>
</evidence>
<dbReference type="STRING" id="706434.HMPREF9429_00950"/>
<feature type="transmembrane region" description="Helical" evidence="1">
    <location>
        <begin position="20"/>
        <end position="42"/>
    </location>
</feature>
<accession>E2ZBW8</accession>
<keyword evidence="3" id="KW-1185">Reference proteome</keyword>
<keyword evidence="1" id="KW-1133">Transmembrane helix</keyword>
<gene>
    <name evidence="2" type="ORF">HMPREF9429_00950</name>
</gene>
<dbReference type="AlphaFoldDB" id="E2ZBW8"/>
<evidence type="ECO:0000313" key="2">
    <source>
        <dbReference type="EMBL" id="EFQ04346.1"/>
    </source>
</evidence>